<organism evidence="1 2">
    <name type="scientific">Trifolium medium</name>
    <dbReference type="NCBI Taxonomy" id="97028"/>
    <lineage>
        <taxon>Eukaryota</taxon>
        <taxon>Viridiplantae</taxon>
        <taxon>Streptophyta</taxon>
        <taxon>Embryophyta</taxon>
        <taxon>Tracheophyta</taxon>
        <taxon>Spermatophyta</taxon>
        <taxon>Magnoliopsida</taxon>
        <taxon>eudicotyledons</taxon>
        <taxon>Gunneridae</taxon>
        <taxon>Pentapetalae</taxon>
        <taxon>rosids</taxon>
        <taxon>fabids</taxon>
        <taxon>Fabales</taxon>
        <taxon>Fabaceae</taxon>
        <taxon>Papilionoideae</taxon>
        <taxon>50 kb inversion clade</taxon>
        <taxon>NPAAA clade</taxon>
        <taxon>Hologalegina</taxon>
        <taxon>IRL clade</taxon>
        <taxon>Trifolieae</taxon>
        <taxon>Trifolium</taxon>
    </lineage>
</organism>
<dbReference type="EMBL" id="LXQA011449426">
    <property type="protein sequence ID" value="MCI97627.1"/>
    <property type="molecule type" value="Genomic_DNA"/>
</dbReference>
<accession>A0A392WB37</accession>
<comment type="caution">
    <text evidence="1">The sequence shown here is derived from an EMBL/GenBank/DDBJ whole genome shotgun (WGS) entry which is preliminary data.</text>
</comment>
<proteinExistence type="predicted"/>
<evidence type="ECO:0000313" key="1">
    <source>
        <dbReference type="EMBL" id="MCI97627.1"/>
    </source>
</evidence>
<protein>
    <submittedName>
        <fullName evidence="1">Uncharacterized protein</fullName>
    </submittedName>
</protein>
<feature type="non-terminal residue" evidence="1">
    <location>
        <position position="55"/>
    </location>
</feature>
<dbReference type="Proteomes" id="UP000265520">
    <property type="component" value="Unassembled WGS sequence"/>
</dbReference>
<sequence>MITETRITGEVAAGVMIGMGVIGTVVGEIGTIAAEAEAEVPVLITSAVEGGAMMM</sequence>
<evidence type="ECO:0000313" key="2">
    <source>
        <dbReference type="Proteomes" id="UP000265520"/>
    </source>
</evidence>
<reference evidence="1 2" key="1">
    <citation type="journal article" date="2018" name="Front. Plant Sci.">
        <title>Red Clover (Trifolium pratense) and Zigzag Clover (T. medium) - A Picture of Genomic Similarities and Differences.</title>
        <authorList>
            <person name="Dluhosova J."/>
            <person name="Istvanek J."/>
            <person name="Nedelnik J."/>
            <person name="Repkova J."/>
        </authorList>
    </citation>
    <scope>NUCLEOTIDE SEQUENCE [LARGE SCALE GENOMIC DNA]</scope>
    <source>
        <strain evidence="2">cv. 10/8</strain>
        <tissue evidence="1">Leaf</tissue>
    </source>
</reference>
<dbReference type="AlphaFoldDB" id="A0A392WB37"/>
<keyword evidence="2" id="KW-1185">Reference proteome</keyword>
<name>A0A392WB37_9FABA</name>